<dbReference type="Pfam" id="PF14309">
    <property type="entry name" value="DUF4378"/>
    <property type="match status" value="1"/>
</dbReference>
<feature type="compositionally biased region" description="Low complexity" evidence="1">
    <location>
        <begin position="312"/>
        <end position="355"/>
    </location>
</feature>
<dbReference type="EMBL" id="DF237334">
    <property type="protein sequence ID" value="GAQ87887.1"/>
    <property type="molecule type" value="Genomic_DNA"/>
</dbReference>
<feature type="compositionally biased region" description="Basic and acidic residues" evidence="1">
    <location>
        <begin position="811"/>
        <end position="843"/>
    </location>
</feature>
<protein>
    <recommendedName>
        <fullName evidence="2">DUF4378 domain-containing protein</fullName>
    </recommendedName>
</protein>
<sequence>MRGTASSKVKTANAKEGGRIRTSSTPRKKILPPVEAKRDDAFAGDKLLDFGASFSPAERGSELFLRKAKQPVSGGRAFGAGDRHNRLHRSASFPAVGVTPSEMAELAALKAQLSAALHIPSPSAARRKDPPPESQAAIPETLLKSPLKSPLKGPQKSLLVKTKSVGGVPEVDLSGGVEEPPAVPADVPLAAEAAFSAPLKSPKSPLKALSGGAVAQPTKSPAEKPRTASPRRSSSPLRKPVASPKAASPKGPVPTKDAPSPTSARSTSGQTGSPSPSPKSPSVKKPPPAPRNKPVLEVDVPARPSLVTSLLASPGRGSPRSSPSSLHSPASSPSRSPLRARRASSPSGASSLMSPTAASLNKAIPGSPQARSPSPSRLSRSQSVGGDEKTPSPRMSAVRSNSLPVNLDRLPGLGKTRRASSPTPGVRAGTQGGSEKRVGSPGRAKLKPAVPKREVTKRELGTRRLSDVSSGSSEELVDLGEPTSLLPDDLAPSEEGSQSVSELVSSQGGSGEVPAEEALSDKAADKDADIISDGKDDVRSNWKADVSKDGAKLVAEAEGKVAVPEAVDEAGQEAANDTPTREIEQIGSGGEGNGEVIKAVREDDQESKKGGVQQMVASVNATSAKSNEAATFAFAKHADVIKVQEVETETQVEFGAGEFPSAASRGLILEDDSLEMLPGAPLVAANRVTNPEGGAASAGTPSVHGGGETKHGSLSEPSAEVQRKQVVSISEKERRRAEVANLLAALQEREEIDYIARLVRRAQREKAQLSRPARPEDDPPSVTSSLDSLGSAGAHFEKGGEPDGESVQKAGEVHRTSAEKAPEAPRKSSEEGTKVSTAEKFDDISPPEAEGPAGLAGWSKILGASEGGETAVWVDAGARVLEPPEEKATDAVLQAVETVVSSKGVPEEPERRVVQSRAEVGVVQGEETAVSVSKMEVAPMAGVRDRGLESSSPTVDAKEPPRRKESATISMPEKPARGAAEGPETGLWDTHPSPTSPLDFLDEMQDTPGPVAKPTSHEKSRFRKAPRPDLRNPVVYVETALAHAGLTAPEPHPLPEWFSQTEVLNPALFQELERQVDADLLPSGGHRKGATWRLSLDSTALRDAYSRPHTPRKEGYPDRRMLFDRMDEVLGELLAPHRGPPLGKRRLRPLRRPGRRRARRRRECDGRRTPAGSGPVG</sequence>
<dbReference type="PANTHER" id="PTHR36721">
    <property type="entry name" value="PROLINE-RICH FAMILY PROTEIN"/>
    <property type="match status" value="1"/>
</dbReference>
<feature type="region of interest" description="Disordered" evidence="1">
    <location>
        <begin position="687"/>
        <end position="734"/>
    </location>
</feature>
<feature type="region of interest" description="Disordered" evidence="1">
    <location>
        <begin position="1134"/>
        <end position="1177"/>
    </location>
</feature>
<organism evidence="3 4">
    <name type="scientific">Klebsormidium nitens</name>
    <name type="common">Green alga</name>
    <name type="synonym">Ulothrix nitens</name>
    <dbReference type="NCBI Taxonomy" id="105231"/>
    <lineage>
        <taxon>Eukaryota</taxon>
        <taxon>Viridiplantae</taxon>
        <taxon>Streptophyta</taxon>
        <taxon>Klebsormidiophyceae</taxon>
        <taxon>Klebsormidiales</taxon>
        <taxon>Klebsormidiaceae</taxon>
        <taxon>Klebsormidium</taxon>
    </lineage>
</organism>
<evidence type="ECO:0000313" key="4">
    <source>
        <dbReference type="Proteomes" id="UP000054558"/>
    </source>
</evidence>
<accession>A0A1Y1IGP5</accession>
<feature type="compositionally biased region" description="Low complexity" evidence="1">
    <location>
        <begin position="142"/>
        <end position="159"/>
    </location>
</feature>
<feature type="region of interest" description="Disordered" evidence="1">
    <location>
        <begin position="559"/>
        <end position="594"/>
    </location>
</feature>
<feature type="compositionally biased region" description="Basic and acidic residues" evidence="1">
    <location>
        <begin position="451"/>
        <end position="466"/>
    </location>
</feature>
<evidence type="ECO:0000313" key="3">
    <source>
        <dbReference type="EMBL" id="GAQ87887.1"/>
    </source>
</evidence>
<feature type="compositionally biased region" description="Pro residues" evidence="1">
    <location>
        <begin position="275"/>
        <end position="291"/>
    </location>
</feature>
<evidence type="ECO:0000256" key="1">
    <source>
        <dbReference type="SAM" id="MobiDB-lite"/>
    </source>
</evidence>
<feature type="region of interest" description="Disordered" evidence="1">
    <location>
        <begin position="1"/>
        <end position="36"/>
    </location>
</feature>
<feature type="non-terminal residue" evidence="3">
    <location>
        <position position="1177"/>
    </location>
</feature>
<dbReference type="OMA" id="STHEDAY"/>
<feature type="compositionally biased region" description="Polar residues" evidence="1">
    <location>
        <begin position="260"/>
        <end position="272"/>
    </location>
</feature>
<reference evidence="3 4" key="1">
    <citation type="journal article" date="2014" name="Nat. Commun.">
        <title>Klebsormidium flaccidum genome reveals primary factors for plant terrestrial adaptation.</title>
        <authorList>
            <person name="Hori K."/>
            <person name="Maruyama F."/>
            <person name="Fujisawa T."/>
            <person name="Togashi T."/>
            <person name="Yamamoto N."/>
            <person name="Seo M."/>
            <person name="Sato S."/>
            <person name="Yamada T."/>
            <person name="Mori H."/>
            <person name="Tajima N."/>
            <person name="Moriyama T."/>
            <person name="Ikeuchi M."/>
            <person name="Watanabe M."/>
            <person name="Wada H."/>
            <person name="Kobayashi K."/>
            <person name="Saito M."/>
            <person name="Masuda T."/>
            <person name="Sasaki-Sekimoto Y."/>
            <person name="Mashiguchi K."/>
            <person name="Awai K."/>
            <person name="Shimojima M."/>
            <person name="Masuda S."/>
            <person name="Iwai M."/>
            <person name="Nobusawa T."/>
            <person name="Narise T."/>
            <person name="Kondo S."/>
            <person name="Saito H."/>
            <person name="Sato R."/>
            <person name="Murakawa M."/>
            <person name="Ihara Y."/>
            <person name="Oshima-Yamada Y."/>
            <person name="Ohtaka K."/>
            <person name="Satoh M."/>
            <person name="Sonobe K."/>
            <person name="Ishii M."/>
            <person name="Ohtani R."/>
            <person name="Kanamori-Sato M."/>
            <person name="Honoki R."/>
            <person name="Miyazaki D."/>
            <person name="Mochizuki H."/>
            <person name="Umetsu J."/>
            <person name="Higashi K."/>
            <person name="Shibata D."/>
            <person name="Kamiya Y."/>
            <person name="Sato N."/>
            <person name="Nakamura Y."/>
            <person name="Tabata S."/>
            <person name="Ida S."/>
            <person name="Kurokawa K."/>
            <person name="Ohta H."/>
        </authorList>
    </citation>
    <scope>NUCLEOTIDE SEQUENCE [LARGE SCALE GENOMIC DNA]</scope>
    <source>
        <strain evidence="3 4">NIES-2285</strain>
    </source>
</reference>
<dbReference type="AlphaFoldDB" id="A0A1Y1IGP5"/>
<feature type="compositionally biased region" description="Low complexity" evidence="1">
    <location>
        <begin position="227"/>
        <end position="240"/>
    </location>
</feature>
<evidence type="ECO:0000259" key="2">
    <source>
        <dbReference type="Pfam" id="PF14309"/>
    </source>
</evidence>
<feature type="region of interest" description="Disordered" evidence="1">
    <location>
        <begin position="120"/>
        <end position="183"/>
    </location>
</feature>
<name>A0A1Y1IGP5_KLENI</name>
<feature type="compositionally biased region" description="Basic and acidic residues" evidence="1">
    <location>
        <begin position="763"/>
        <end position="777"/>
    </location>
</feature>
<dbReference type="Proteomes" id="UP000054558">
    <property type="component" value="Unassembled WGS sequence"/>
</dbReference>
<feature type="compositionally biased region" description="Low complexity" evidence="1">
    <location>
        <begin position="367"/>
        <end position="383"/>
    </location>
</feature>
<feature type="region of interest" description="Disordered" evidence="1">
    <location>
        <begin position="763"/>
        <end position="861"/>
    </location>
</feature>
<dbReference type="InterPro" id="IPR025486">
    <property type="entry name" value="DUF4378"/>
</dbReference>
<feature type="compositionally biased region" description="Basic residues" evidence="1">
    <location>
        <begin position="1143"/>
        <end position="1161"/>
    </location>
</feature>
<feature type="domain" description="DUF4378" evidence="2">
    <location>
        <begin position="1035"/>
        <end position="1144"/>
    </location>
</feature>
<feature type="compositionally biased region" description="Basic and acidic residues" evidence="1">
    <location>
        <begin position="519"/>
        <end position="542"/>
    </location>
</feature>
<feature type="region of interest" description="Disordered" evidence="1">
    <location>
        <begin position="199"/>
        <end position="542"/>
    </location>
</feature>
<proteinExistence type="predicted"/>
<feature type="compositionally biased region" description="Polar residues" evidence="1">
    <location>
        <begin position="1"/>
        <end position="10"/>
    </location>
</feature>
<feature type="compositionally biased region" description="Polar residues" evidence="1">
    <location>
        <begin position="495"/>
        <end position="507"/>
    </location>
</feature>
<feature type="compositionally biased region" description="Basic and acidic residues" evidence="1">
    <location>
        <begin position="956"/>
        <end position="966"/>
    </location>
</feature>
<dbReference type="PANTHER" id="PTHR36721:SF8">
    <property type="entry name" value="EARLY NODULIN-20-LIKE"/>
    <property type="match status" value="1"/>
</dbReference>
<feature type="region of interest" description="Disordered" evidence="1">
    <location>
        <begin position="928"/>
        <end position="1027"/>
    </location>
</feature>
<gene>
    <name evidence="3" type="ORF">KFL_003850080</name>
</gene>
<keyword evidence="4" id="KW-1185">Reference proteome</keyword>